<evidence type="ECO:0000313" key="2">
    <source>
        <dbReference type="EMBL" id="GFN82854.1"/>
    </source>
</evidence>
<protein>
    <submittedName>
        <fullName evidence="2">Uncharacterized protein</fullName>
    </submittedName>
</protein>
<name>A0AAV3YK32_9GAST</name>
<keyword evidence="3" id="KW-1185">Reference proteome</keyword>
<dbReference type="EMBL" id="BLXT01001042">
    <property type="protein sequence ID" value="GFN82854.1"/>
    <property type="molecule type" value="Genomic_DNA"/>
</dbReference>
<accession>A0AAV3YK32</accession>
<reference evidence="2 3" key="1">
    <citation type="journal article" date="2021" name="Elife">
        <title>Chloroplast acquisition without the gene transfer in kleptoplastic sea slugs, Plakobranchus ocellatus.</title>
        <authorList>
            <person name="Maeda T."/>
            <person name="Takahashi S."/>
            <person name="Yoshida T."/>
            <person name="Shimamura S."/>
            <person name="Takaki Y."/>
            <person name="Nagai Y."/>
            <person name="Toyoda A."/>
            <person name="Suzuki Y."/>
            <person name="Arimoto A."/>
            <person name="Ishii H."/>
            <person name="Satoh N."/>
            <person name="Nishiyama T."/>
            <person name="Hasebe M."/>
            <person name="Maruyama T."/>
            <person name="Minagawa J."/>
            <person name="Obokata J."/>
            <person name="Shigenobu S."/>
        </authorList>
    </citation>
    <scope>NUCLEOTIDE SEQUENCE [LARGE SCALE GENOMIC DNA]</scope>
</reference>
<comment type="caution">
    <text evidence="2">The sequence shown here is derived from an EMBL/GenBank/DDBJ whole genome shotgun (WGS) entry which is preliminary data.</text>
</comment>
<dbReference type="AlphaFoldDB" id="A0AAV3YK32"/>
<feature type="region of interest" description="Disordered" evidence="1">
    <location>
        <begin position="159"/>
        <end position="196"/>
    </location>
</feature>
<dbReference type="Proteomes" id="UP000735302">
    <property type="component" value="Unassembled WGS sequence"/>
</dbReference>
<organism evidence="2 3">
    <name type="scientific">Plakobranchus ocellatus</name>
    <dbReference type="NCBI Taxonomy" id="259542"/>
    <lineage>
        <taxon>Eukaryota</taxon>
        <taxon>Metazoa</taxon>
        <taxon>Spiralia</taxon>
        <taxon>Lophotrochozoa</taxon>
        <taxon>Mollusca</taxon>
        <taxon>Gastropoda</taxon>
        <taxon>Heterobranchia</taxon>
        <taxon>Euthyneura</taxon>
        <taxon>Panpulmonata</taxon>
        <taxon>Sacoglossa</taxon>
        <taxon>Placobranchoidea</taxon>
        <taxon>Plakobranchidae</taxon>
        <taxon>Plakobranchus</taxon>
    </lineage>
</organism>
<evidence type="ECO:0000256" key="1">
    <source>
        <dbReference type="SAM" id="MobiDB-lite"/>
    </source>
</evidence>
<proteinExistence type="predicted"/>
<gene>
    <name evidence="2" type="ORF">PoB_000936000</name>
</gene>
<evidence type="ECO:0000313" key="3">
    <source>
        <dbReference type="Proteomes" id="UP000735302"/>
    </source>
</evidence>
<sequence>MSTEPHTYWSRRWPGFVTNLWLFQWSPLPGRGYVPWDKSGYRIQYDKPSDNMTDPFRSSERSCLISPVHNHSDHATSFACAGPYRRDNIHKSQRRVGALGAGPYRTYNTHKSQRCVIALGAGPHSTDNTHKSQRRVGALGAGPYRRDNIHKSQRRVGALGAGPHRTANTHNHYFEPRNKSRGGGLEGSGKKKDMSD</sequence>